<evidence type="ECO:0000313" key="1">
    <source>
        <dbReference type="WBParaSite" id="MCU_013864-RA"/>
    </source>
</evidence>
<reference evidence="1" key="1">
    <citation type="submission" date="2019-11" db="UniProtKB">
        <authorList>
            <consortium name="WormBaseParasite"/>
        </authorList>
    </citation>
    <scope>IDENTIFICATION</scope>
</reference>
<name>A0A5K3G3V4_MESCO</name>
<dbReference type="WBParaSite" id="MCU_013864-RA">
    <property type="protein sequence ID" value="MCU_013864-RA"/>
    <property type="gene ID" value="MCU_013864"/>
</dbReference>
<dbReference type="AlphaFoldDB" id="A0A5K3G3V4"/>
<organism evidence="1">
    <name type="scientific">Mesocestoides corti</name>
    <name type="common">Flatworm</name>
    <dbReference type="NCBI Taxonomy" id="53468"/>
    <lineage>
        <taxon>Eukaryota</taxon>
        <taxon>Metazoa</taxon>
        <taxon>Spiralia</taxon>
        <taxon>Lophotrochozoa</taxon>
        <taxon>Platyhelminthes</taxon>
        <taxon>Cestoda</taxon>
        <taxon>Eucestoda</taxon>
        <taxon>Cyclophyllidea</taxon>
        <taxon>Mesocestoididae</taxon>
        <taxon>Mesocestoides</taxon>
    </lineage>
</organism>
<proteinExistence type="predicted"/>
<accession>A0A5K3G3V4</accession>
<protein>
    <submittedName>
        <fullName evidence="1">FRIGIDA-like protein</fullName>
    </submittedName>
</protein>
<sequence>VVSEPRQQTLPLLPQQSTKLLPFLFDIGFRDVVKDGVNSIADDFFEGLIWNVLLSYYSGCRLLIFQ</sequence>